<dbReference type="Proteomes" id="UP000724874">
    <property type="component" value="Unassembled WGS sequence"/>
</dbReference>
<dbReference type="OrthoDB" id="3358048at2759"/>
<proteinExistence type="predicted"/>
<feature type="transmembrane region" description="Helical" evidence="1">
    <location>
        <begin position="41"/>
        <end position="59"/>
    </location>
</feature>
<organism evidence="2 3">
    <name type="scientific">Gymnopilus junonius</name>
    <name type="common">Spectacular rustgill mushroom</name>
    <name type="synonym">Gymnopilus spectabilis subsp. junonius</name>
    <dbReference type="NCBI Taxonomy" id="109634"/>
    <lineage>
        <taxon>Eukaryota</taxon>
        <taxon>Fungi</taxon>
        <taxon>Dikarya</taxon>
        <taxon>Basidiomycota</taxon>
        <taxon>Agaricomycotina</taxon>
        <taxon>Agaricomycetes</taxon>
        <taxon>Agaricomycetidae</taxon>
        <taxon>Agaricales</taxon>
        <taxon>Agaricineae</taxon>
        <taxon>Hymenogastraceae</taxon>
        <taxon>Gymnopilus</taxon>
    </lineage>
</organism>
<accession>A0A9P5TQ90</accession>
<evidence type="ECO:0000313" key="2">
    <source>
        <dbReference type="EMBL" id="KAF8903136.1"/>
    </source>
</evidence>
<feature type="transmembrane region" description="Helical" evidence="1">
    <location>
        <begin position="129"/>
        <end position="149"/>
    </location>
</feature>
<reference evidence="2" key="1">
    <citation type="submission" date="2020-11" db="EMBL/GenBank/DDBJ databases">
        <authorList>
            <consortium name="DOE Joint Genome Institute"/>
            <person name="Ahrendt S."/>
            <person name="Riley R."/>
            <person name="Andreopoulos W."/>
            <person name="LaButti K."/>
            <person name="Pangilinan J."/>
            <person name="Ruiz-duenas F.J."/>
            <person name="Barrasa J.M."/>
            <person name="Sanchez-Garcia M."/>
            <person name="Camarero S."/>
            <person name="Miyauchi S."/>
            <person name="Serrano A."/>
            <person name="Linde D."/>
            <person name="Babiker R."/>
            <person name="Drula E."/>
            <person name="Ayuso-Fernandez I."/>
            <person name="Pacheco R."/>
            <person name="Padilla G."/>
            <person name="Ferreira P."/>
            <person name="Barriuso J."/>
            <person name="Kellner H."/>
            <person name="Castanera R."/>
            <person name="Alfaro M."/>
            <person name="Ramirez L."/>
            <person name="Pisabarro A.G."/>
            <person name="Kuo A."/>
            <person name="Tritt A."/>
            <person name="Lipzen A."/>
            <person name="He G."/>
            <person name="Yan M."/>
            <person name="Ng V."/>
            <person name="Cullen D."/>
            <person name="Martin F."/>
            <person name="Rosso M.-N."/>
            <person name="Henrissat B."/>
            <person name="Hibbett D."/>
            <person name="Martinez A.T."/>
            <person name="Grigoriev I.V."/>
        </authorList>
    </citation>
    <scope>NUCLEOTIDE SEQUENCE</scope>
    <source>
        <strain evidence="2">AH 44721</strain>
    </source>
</reference>
<dbReference type="EMBL" id="JADNYJ010000032">
    <property type="protein sequence ID" value="KAF8903136.1"/>
    <property type="molecule type" value="Genomic_DNA"/>
</dbReference>
<dbReference type="AlphaFoldDB" id="A0A9P5TQ90"/>
<keyword evidence="1" id="KW-1133">Transmembrane helix</keyword>
<feature type="transmembrane region" description="Helical" evidence="1">
    <location>
        <begin position="65"/>
        <end position="86"/>
    </location>
</feature>
<feature type="transmembrane region" description="Helical" evidence="1">
    <location>
        <begin position="107"/>
        <end position="123"/>
    </location>
</feature>
<keyword evidence="1" id="KW-0472">Membrane</keyword>
<protein>
    <submittedName>
        <fullName evidence="2">Uncharacterized protein</fullName>
    </submittedName>
</protein>
<keyword evidence="1" id="KW-0812">Transmembrane</keyword>
<name>A0A9P5TQ90_GYMJU</name>
<comment type="caution">
    <text evidence="2">The sequence shown here is derived from an EMBL/GenBank/DDBJ whole genome shotgun (WGS) entry which is preliminary data.</text>
</comment>
<keyword evidence="3" id="KW-1185">Reference proteome</keyword>
<gene>
    <name evidence="2" type="ORF">CPB84DRAFT_1774955</name>
</gene>
<sequence>MDTLRRRIPFKIGEDEEESFENEVLDEQQQDEENDMVNHKYTIAVTLVVGLSCILHLISFKYSPLLAIFPAILALYVHLHLVFMFFSTDIQARFRLAEPVKFHSFQLLFLLSAVAPVLCLFLYKPWQTLLWWCLTPLVIFIAQTVTDAIQQNNQGISDLETLKYTAPGA</sequence>
<evidence type="ECO:0000313" key="3">
    <source>
        <dbReference type="Proteomes" id="UP000724874"/>
    </source>
</evidence>
<evidence type="ECO:0000256" key="1">
    <source>
        <dbReference type="SAM" id="Phobius"/>
    </source>
</evidence>